<dbReference type="EnsemblProtists" id="EOD33416">
    <property type="protein sequence ID" value="EOD33416"/>
    <property type="gene ID" value="EMIHUDRAFT_467802"/>
</dbReference>
<protein>
    <recommendedName>
        <fullName evidence="3">DUF1995 domain-containing protein</fullName>
    </recommendedName>
</protein>
<dbReference type="Pfam" id="PF09353">
    <property type="entry name" value="DUF1995"/>
    <property type="match status" value="1"/>
</dbReference>
<feature type="region of interest" description="Disordered" evidence="1">
    <location>
        <begin position="85"/>
        <end position="106"/>
    </location>
</feature>
<feature type="region of interest" description="Disordered" evidence="1">
    <location>
        <begin position="570"/>
        <end position="606"/>
    </location>
</feature>
<feature type="domain" description="DUF1995" evidence="3">
    <location>
        <begin position="312"/>
        <end position="544"/>
    </location>
</feature>
<dbReference type="STRING" id="2903.R1FD59"/>
<dbReference type="Proteomes" id="UP000013827">
    <property type="component" value="Unassembled WGS sequence"/>
</dbReference>
<dbReference type="PANTHER" id="PTHR35509:SF6">
    <property type="entry name" value="ADENYLATE KINASE"/>
    <property type="match status" value="1"/>
</dbReference>
<feature type="region of interest" description="Disordered" evidence="1">
    <location>
        <begin position="122"/>
        <end position="144"/>
    </location>
</feature>
<dbReference type="GeneID" id="17278686"/>
<keyword evidence="5" id="KW-1185">Reference proteome</keyword>
<evidence type="ECO:0000313" key="4">
    <source>
        <dbReference type="EnsemblProtists" id="EOD33416"/>
    </source>
</evidence>
<dbReference type="PaxDb" id="2903-EOD33416"/>
<dbReference type="AlphaFoldDB" id="A0A0D3KCD1"/>
<accession>A0A0D3KCD1</accession>
<feature type="compositionally biased region" description="Low complexity" evidence="1">
    <location>
        <begin position="89"/>
        <end position="106"/>
    </location>
</feature>
<dbReference type="KEGG" id="ehx:EMIHUDRAFT_467802"/>
<evidence type="ECO:0000313" key="5">
    <source>
        <dbReference type="Proteomes" id="UP000013827"/>
    </source>
</evidence>
<keyword evidence="2" id="KW-0732">Signal</keyword>
<dbReference type="eggNOG" id="KOG3078">
    <property type="taxonomic scope" value="Eukaryota"/>
</dbReference>
<reference evidence="5" key="1">
    <citation type="journal article" date="2013" name="Nature">
        <title>Pan genome of the phytoplankton Emiliania underpins its global distribution.</title>
        <authorList>
            <person name="Read B.A."/>
            <person name="Kegel J."/>
            <person name="Klute M.J."/>
            <person name="Kuo A."/>
            <person name="Lefebvre S.C."/>
            <person name="Maumus F."/>
            <person name="Mayer C."/>
            <person name="Miller J."/>
            <person name="Monier A."/>
            <person name="Salamov A."/>
            <person name="Young J."/>
            <person name="Aguilar M."/>
            <person name="Claverie J.M."/>
            <person name="Frickenhaus S."/>
            <person name="Gonzalez K."/>
            <person name="Herman E.K."/>
            <person name="Lin Y.C."/>
            <person name="Napier J."/>
            <person name="Ogata H."/>
            <person name="Sarno A.F."/>
            <person name="Shmutz J."/>
            <person name="Schroeder D."/>
            <person name="de Vargas C."/>
            <person name="Verret F."/>
            <person name="von Dassow P."/>
            <person name="Valentin K."/>
            <person name="Van de Peer Y."/>
            <person name="Wheeler G."/>
            <person name="Dacks J.B."/>
            <person name="Delwiche C.F."/>
            <person name="Dyhrman S.T."/>
            <person name="Glockner G."/>
            <person name="John U."/>
            <person name="Richards T."/>
            <person name="Worden A.Z."/>
            <person name="Zhang X."/>
            <person name="Grigoriev I.V."/>
            <person name="Allen A.E."/>
            <person name="Bidle K."/>
            <person name="Borodovsky M."/>
            <person name="Bowler C."/>
            <person name="Brownlee C."/>
            <person name="Cock J.M."/>
            <person name="Elias M."/>
            <person name="Gladyshev V.N."/>
            <person name="Groth M."/>
            <person name="Guda C."/>
            <person name="Hadaegh A."/>
            <person name="Iglesias-Rodriguez M.D."/>
            <person name="Jenkins J."/>
            <person name="Jones B.M."/>
            <person name="Lawson T."/>
            <person name="Leese F."/>
            <person name="Lindquist E."/>
            <person name="Lobanov A."/>
            <person name="Lomsadze A."/>
            <person name="Malik S.B."/>
            <person name="Marsh M.E."/>
            <person name="Mackinder L."/>
            <person name="Mock T."/>
            <person name="Mueller-Roeber B."/>
            <person name="Pagarete A."/>
            <person name="Parker M."/>
            <person name="Probert I."/>
            <person name="Quesneville H."/>
            <person name="Raines C."/>
            <person name="Rensing S.A."/>
            <person name="Riano-Pachon D.M."/>
            <person name="Richier S."/>
            <person name="Rokitta S."/>
            <person name="Shiraiwa Y."/>
            <person name="Soanes D.M."/>
            <person name="van der Giezen M."/>
            <person name="Wahlund T.M."/>
            <person name="Williams B."/>
            <person name="Wilson W."/>
            <person name="Wolfe G."/>
            <person name="Wurch L.L."/>
        </authorList>
    </citation>
    <scope>NUCLEOTIDE SEQUENCE</scope>
</reference>
<evidence type="ECO:0000259" key="3">
    <source>
        <dbReference type="Pfam" id="PF09353"/>
    </source>
</evidence>
<dbReference type="PANTHER" id="PTHR35509">
    <property type="entry name" value="DOMAIN PROTEIN, PUTATIVE (DUF1995)-RELATED"/>
    <property type="match status" value="1"/>
</dbReference>
<dbReference type="HOGENOM" id="CLU_450906_0_0_1"/>
<feature type="chain" id="PRO_5044291763" description="DUF1995 domain-containing protein" evidence="2">
    <location>
        <begin position="17"/>
        <end position="606"/>
    </location>
</feature>
<dbReference type="InterPro" id="IPR018962">
    <property type="entry name" value="DUF1995"/>
</dbReference>
<name>A0A0D3KCD1_EMIH1</name>
<reference evidence="4" key="2">
    <citation type="submission" date="2024-10" db="UniProtKB">
        <authorList>
            <consortium name="EnsemblProtists"/>
        </authorList>
    </citation>
    <scope>IDENTIFICATION</scope>
</reference>
<evidence type="ECO:0000256" key="2">
    <source>
        <dbReference type="SAM" id="SignalP"/>
    </source>
</evidence>
<organism evidence="4 5">
    <name type="scientific">Emiliania huxleyi (strain CCMP1516)</name>
    <dbReference type="NCBI Taxonomy" id="280463"/>
    <lineage>
        <taxon>Eukaryota</taxon>
        <taxon>Haptista</taxon>
        <taxon>Haptophyta</taxon>
        <taxon>Prymnesiophyceae</taxon>
        <taxon>Isochrysidales</taxon>
        <taxon>Noelaerhabdaceae</taxon>
        <taxon>Emiliania</taxon>
    </lineage>
</organism>
<feature type="compositionally biased region" description="Low complexity" evidence="1">
    <location>
        <begin position="586"/>
        <end position="598"/>
    </location>
</feature>
<dbReference type="InterPro" id="IPR053021">
    <property type="entry name" value="Chloroplast_ADK"/>
</dbReference>
<sequence>MCRTILLLCLSHLGLALLTAKSPVSCSSLAHGKGAVARRAHAAAAAGYVPQPHSCASARLRPRQVQLVMQLSEDEIKQKLSALRRGGRRLATSPAVTSPSTAAASPLDGAASADVAASPQASAAPAAPAPNIVGGTVLPTDGPAPIERLRTAVASRRAEGEPLDEGAAGRVVEFLNAELGDEMLGWLLRWTEVGDKARRRNMWSRGSWTPRTATLTSVSGAALSFRVGVAVRGRKELEHVESELPLPHAVETVDGLRDELLRLSAEPADKGSEPALAPGSSAALLRLPGATDDWSLPRDLWLNTTPYPREVREMVYSDVAAAVQAAVADPACPRRMKLLVAPPELNMEMDSYRVGSMLELVRKVSLDLAACGLHTRVCVQGSMGEGVLAGVPRVLAGVSKLLGMMDWQAGEGEPNEGLLGAGAADALVRFGAIGGEEVAPDDDVLLVLAPQSMVGAPIVPPLEALSEAAVSQGSAVVLINPLLQDRQSSSGVMGVRGRAERLAFAESFAEIYHFRLLYSGTTFMYPILGALRMARQDGRRVLYRRLEGGGGEQYLPVGCWVGREPTPREMSELLPSTVGSGEARGESAAAPPGSATGSADERMPWD</sequence>
<proteinExistence type="predicted"/>
<dbReference type="RefSeq" id="XP_005785845.1">
    <property type="nucleotide sequence ID" value="XM_005785788.1"/>
</dbReference>
<feature type="signal peptide" evidence="2">
    <location>
        <begin position="1"/>
        <end position="16"/>
    </location>
</feature>
<evidence type="ECO:0000256" key="1">
    <source>
        <dbReference type="SAM" id="MobiDB-lite"/>
    </source>
</evidence>